<protein>
    <recommendedName>
        <fullName evidence="1">ADP-ribosyl cyclase/cyclic ADP-ribose hydrolase</fullName>
        <ecNumber evidence="1">3.2.2.6</ecNumber>
    </recommendedName>
</protein>
<accession>A0A922DMS1</accession>
<dbReference type="GO" id="GO:0007165">
    <property type="term" value="P:signal transduction"/>
    <property type="evidence" value="ECO:0007669"/>
    <property type="project" value="InterPro"/>
</dbReference>
<comment type="catalytic activity">
    <reaction evidence="4">
        <text>NAD(+) + H2O = ADP-D-ribose + nicotinamide + H(+)</text>
        <dbReference type="Rhea" id="RHEA:16301"/>
        <dbReference type="ChEBI" id="CHEBI:15377"/>
        <dbReference type="ChEBI" id="CHEBI:15378"/>
        <dbReference type="ChEBI" id="CHEBI:17154"/>
        <dbReference type="ChEBI" id="CHEBI:57540"/>
        <dbReference type="ChEBI" id="CHEBI:57967"/>
        <dbReference type="EC" id="3.2.2.6"/>
    </reaction>
    <physiologicalReaction direction="left-to-right" evidence="4">
        <dbReference type="Rhea" id="RHEA:16302"/>
    </physiologicalReaction>
</comment>
<evidence type="ECO:0000313" key="7">
    <source>
        <dbReference type="Proteomes" id="UP000811246"/>
    </source>
</evidence>
<dbReference type="Proteomes" id="UP000811246">
    <property type="component" value="Chromosome 11"/>
</dbReference>
<keyword evidence="2" id="KW-0378">Hydrolase</keyword>
<keyword evidence="3" id="KW-0520">NAD</keyword>
<dbReference type="PANTHER" id="PTHR32009:SF39">
    <property type="entry name" value="TIR DOMAIN-CONTAINING PROTEIN"/>
    <property type="match status" value="1"/>
</dbReference>
<evidence type="ECO:0000256" key="3">
    <source>
        <dbReference type="ARBA" id="ARBA00023027"/>
    </source>
</evidence>
<dbReference type="SMART" id="SM00255">
    <property type="entry name" value="TIR"/>
    <property type="match status" value="1"/>
</dbReference>
<dbReference type="GO" id="GO:0061809">
    <property type="term" value="F:NAD+ nucleosidase activity, cyclic ADP-ribose generating"/>
    <property type="evidence" value="ECO:0007669"/>
    <property type="project" value="UniProtKB-EC"/>
</dbReference>
<comment type="caution">
    <text evidence="6">The sequence shown here is derived from an EMBL/GenBank/DDBJ whole genome shotgun (WGS) entry which is preliminary data.</text>
</comment>
<evidence type="ECO:0000256" key="2">
    <source>
        <dbReference type="ARBA" id="ARBA00022801"/>
    </source>
</evidence>
<dbReference type="FunFam" id="3.40.50.10140:FF:000007">
    <property type="entry name" value="Disease resistance protein (TIR-NBS-LRR class)"/>
    <property type="match status" value="1"/>
</dbReference>
<proteinExistence type="predicted"/>
<dbReference type="PROSITE" id="PS50104">
    <property type="entry name" value="TIR"/>
    <property type="match status" value="1"/>
</dbReference>
<dbReference type="AlphaFoldDB" id="A0A922DMS1"/>
<evidence type="ECO:0000256" key="1">
    <source>
        <dbReference type="ARBA" id="ARBA00011982"/>
    </source>
</evidence>
<organism evidence="6 7">
    <name type="scientific">Carya illinoinensis</name>
    <name type="common">Pecan</name>
    <dbReference type="NCBI Taxonomy" id="32201"/>
    <lineage>
        <taxon>Eukaryota</taxon>
        <taxon>Viridiplantae</taxon>
        <taxon>Streptophyta</taxon>
        <taxon>Embryophyta</taxon>
        <taxon>Tracheophyta</taxon>
        <taxon>Spermatophyta</taxon>
        <taxon>Magnoliopsida</taxon>
        <taxon>eudicotyledons</taxon>
        <taxon>Gunneridae</taxon>
        <taxon>Pentapetalae</taxon>
        <taxon>rosids</taxon>
        <taxon>fabids</taxon>
        <taxon>Fagales</taxon>
        <taxon>Juglandaceae</taxon>
        <taxon>Carya</taxon>
    </lineage>
</organism>
<reference evidence="6" key="1">
    <citation type="submission" date="2021-01" db="EMBL/GenBank/DDBJ databases">
        <authorList>
            <person name="Lovell J.T."/>
            <person name="Bentley N."/>
            <person name="Bhattarai G."/>
            <person name="Jenkins J.W."/>
            <person name="Sreedasyam A."/>
            <person name="Alarcon Y."/>
            <person name="Bock C."/>
            <person name="Boston L."/>
            <person name="Carlson J."/>
            <person name="Cervantes K."/>
            <person name="Clermont K."/>
            <person name="Krom N."/>
            <person name="Kubenka K."/>
            <person name="Mamidi S."/>
            <person name="Mattison C."/>
            <person name="Monteros M."/>
            <person name="Pisani C."/>
            <person name="Plott C."/>
            <person name="Rajasekar S."/>
            <person name="Rhein H.S."/>
            <person name="Rohla C."/>
            <person name="Song M."/>
            <person name="Hilaire R.S."/>
            <person name="Shu S."/>
            <person name="Wells L."/>
            <person name="Wang X."/>
            <person name="Webber J."/>
            <person name="Heerema R.J."/>
            <person name="Klein P."/>
            <person name="Conner P."/>
            <person name="Grauke L."/>
            <person name="Grimwood J."/>
            <person name="Schmutz J."/>
            <person name="Randall J.J."/>
        </authorList>
    </citation>
    <scope>NUCLEOTIDE SEQUENCE</scope>
    <source>
        <tissue evidence="6">Leaf</tissue>
    </source>
</reference>
<feature type="domain" description="TIR" evidence="5">
    <location>
        <begin position="1"/>
        <end position="150"/>
    </location>
</feature>
<dbReference type="InterPro" id="IPR000157">
    <property type="entry name" value="TIR_dom"/>
</dbReference>
<evidence type="ECO:0000313" key="6">
    <source>
        <dbReference type="EMBL" id="KAG6687131.1"/>
    </source>
</evidence>
<dbReference type="EMBL" id="CM031835">
    <property type="protein sequence ID" value="KAG6687131.1"/>
    <property type="molecule type" value="Genomic_DNA"/>
</dbReference>
<evidence type="ECO:0000259" key="5">
    <source>
        <dbReference type="PROSITE" id="PS50104"/>
    </source>
</evidence>
<dbReference type="Pfam" id="PF01582">
    <property type="entry name" value="TIR"/>
    <property type="match status" value="1"/>
</dbReference>
<name>A0A922DMS1_CARIL</name>
<dbReference type="EC" id="3.2.2.6" evidence="1"/>
<feature type="non-terminal residue" evidence="6">
    <location>
        <position position="1"/>
    </location>
</feature>
<evidence type="ECO:0000256" key="4">
    <source>
        <dbReference type="ARBA" id="ARBA00047304"/>
    </source>
</evidence>
<dbReference type="PANTHER" id="PTHR32009">
    <property type="entry name" value="TMV RESISTANCE PROTEIN N-LIKE"/>
    <property type="match status" value="1"/>
</dbReference>
<sequence>EYDVFLNFRGEDTRYTFTDHLYNALVDKCIRTFKDNEELAYGKPIKRELLDAIDKPRMAVIILSKDYASSTWCLEELAKIVECMEDRGMRVLPIFYHVDPRDVQNQTETFASAFDEHGNHFKDQNIEKVKMWRDALKRVANLSEHYLKDG</sequence>
<gene>
    <name evidence="6" type="ORF">I3842_11G054900</name>
</gene>